<dbReference type="RefSeq" id="WP_184481017.1">
    <property type="nucleotide sequence ID" value="NZ_JACHIV010000001.1"/>
</dbReference>
<dbReference type="SUPFAM" id="SSF57850">
    <property type="entry name" value="RING/U-box"/>
    <property type="match status" value="1"/>
</dbReference>
<feature type="domain" description="UBP-type" evidence="2">
    <location>
        <begin position="2"/>
        <end position="88"/>
    </location>
</feature>
<protein>
    <submittedName>
        <fullName evidence="3">CPA1 family monovalent cation:H+ antiporter</fullName>
    </submittedName>
</protein>
<accession>A0A840NS13</accession>
<proteinExistence type="predicted"/>
<dbReference type="EMBL" id="JACHIV010000001">
    <property type="protein sequence ID" value="MBB5071007.1"/>
    <property type="molecule type" value="Genomic_DNA"/>
</dbReference>
<organism evidence="3 4">
    <name type="scientific">Saccharopolyspora gloriosae</name>
    <dbReference type="NCBI Taxonomy" id="455344"/>
    <lineage>
        <taxon>Bacteria</taxon>
        <taxon>Bacillati</taxon>
        <taxon>Actinomycetota</taxon>
        <taxon>Actinomycetes</taxon>
        <taxon>Pseudonocardiales</taxon>
        <taxon>Pseudonocardiaceae</taxon>
        <taxon>Saccharopolyspora</taxon>
    </lineage>
</organism>
<evidence type="ECO:0000313" key="4">
    <source>
        <dbReference type="Proteomes" id="UP000580474"/>
    </source>
</evidence>
<dbReference type="Gene3D" id="3.30.40.10">
    <property type="entry name" value="Zinc/RING finger domain, C3HC4 (zinc finger)"/>
    <property type="match status" value="1"/>
</dbReference>
<dbReference type="PROSITE" id="PS50271">
    <property type="entry name" value="ZF_UBP"/>
    <property type="match status" value="1"/>
</dbReference>
<keyword evidence="4" id="KW-1185">Reference proteome</keyword>
<dbReference type="Pfam" id="PF02148">
    <property type="entry name" value="zf-UBP"/>
    <property type="match status" value="1"/>
</dbReference>
<comment type="caution">
    <text evidence="3">The sequence shown here is derived from an EMBL/GenBank/DDBJ whole genome shotgun (WGS) entry which is preliminary data.</text>
</comment>
<dbReference type="InterPro" id="IPR001607">
    <property type="entry name" value="Znf_UBP"/>
</dbReference>
<dbReference type="InterPro" id="IPR013083">
    <property type="entry name" value="Znf_RING/FYVE/PHD"/>
</dbReference>
<dbReference type="Proteomes" id="UP000580474">
    <property type="component" value="Unassembled WGS sequence"/>
</dbReference>
<evidence type="ECO:0000256" key="1">
    <source>
        <dbReference type="SAM" id="MobiDB-lite"/>
    </source>
</evidence>
<feature type="region of interest" description="Disordered" evidence="1">
    <location>
        <begin position="1"/>
        <end position="20"/>
    </location>
</feature>
<dbReference type="GO" id="GO:0008270">
    <property type="term" value="F:zinc ion binding"/>
    <property type="evidence" value="ECO:0007669"/>
    <property type="project" value="InterPro"/>
</dbReference>
<sequence length="88" mass="9704">MAGCEHLERAAGRDPEPGSRTACEDCARLGLDVWAHLRLCTECGHVGCCDSSPRQHATAHFHGSGHPVIRSFEPGESWAWCYRDERLG</sequence>
<gene>
    <name evidence="3" type="ORF">BJ969_004095</name>
</gene>
<name>A0A840NS13_9PSEU</name>
<reference evidence="3 4" key="1">
    <citation type="submission" date="2020-08" db="EMBL/GenBank/DDBJ databases">
        <title>Sequencing the genomes of 1000 actinobacteria strains.</title>
        <authorList>
            <person name="Klenk H.-P."/>
        </authorList>
    </citation>
    <scope>NUCLEOTIDE SEQUENCE [LARGE SCALE GENOMIC DNA]</scope>
    <source>
        <strain evidence="3 4">DSM 45582</strain>
    </source>
</reference>
<evidence type="ECO:0000259" key="2">
    <source>
        <dbReference type="PROSITE" id="PS50271"/>
    </source>
</evidence>
<dbReference type="AlphaFoldDB" id="A0A840NS13"/>
<evidence type="ECO:0000313" key="3">
    <source>
        <dbReference type="EMBL" id="MBB5071007.1"/>
    </source>
</evidence>